<accession>A0A8S5RS16</accession>
<name>A0A8S5RS16_9CAUD</name>
<proteinExistence type="predicted"/>
<organism evidence="1">
    <name type="scientific">Siphoviridae sp. ctES717</name>
    <dbReference type="NCBI Taxonomy" id="2827564"/>
    <lineage>
        <taxon>Viruses</taxon>
        <taxon>Duplodnaviria</taxon>
        <taxon>Heunggongvirae</taxon>
        <taxon>Uroviricota</taxon>
        <taxon>Caudoviricetes</taxon>
    </lineage>
</organism>
<reference evidence="1" key="1">
    <citation type="journal article" date="2021" name="Proc. Natl. Acad. Sci. U.S.A.">
        <title>A Catalog of Tens of Thousands of Viruses from Human Metagenomes Reveals Hidden Associations with Chronic Diseases.</title>
        <authorList>
            <person name="Tisza M.J."/>
            <person name="Buck C.B."/>
        </authorList>
    </citation>
    <scope>NUCLEOTIDE SEQUENCE</scope>
    <source>
        <strain evidence="1">CtES717</strain>
    </source>
</reference>
<protein>
    <submittedName>
        <fullName evidence="1">Uncharacterized protein</fullName>
    </submittedName>
</protein>
<dbReference type="EMBL" id="BK057795">
    <property type="protein sequence ID" value="DAE92254.1"/>
    <property type="molecule type" value="Genomic_DNA"/>
</dbReference>
<sequence length="79" mass="9106">MIENIYDTMNIRVQETAFELHLRKIYPTRNILSFRETDTISGQMGLDVQKKTDGGVNIIRRGCNRPRSCMDDTSCTSCF</sequence>
<evidence type="ECO:0000313" key="1">
    <source>
        <dbReference type="EMBL" id="DAE92254.1"/>
    </source>
</evidence>